<dbReference type="EMBL" id="LAZP02000291">
    <property type="protein sequence ID" value="PFH58444.1"/>
    <property type="molecule type" value="Genomic_DNA"/>
</dbReference>
<protein>
    <recommendedName>
        <fullName evidence="10">Major facilitator superfamily (MFS) profile domain-containing protein</fullName>
    </recommendedName>
</protein>
<dbReference type="PANTHER" id="PTHR48022">
    <property type="entry name" value="PLASTIDIC GLUCOSE TRANSPORTER 4"/>
    <property type="match status" value="1"/>
</dbReference>
<dbReference type="PROSITE" id="PS00216">
    <property type="entry name" value="SUGAR_TRANSPORT_1"/>
    <property type="match status" value="1"/>
</dbReference>
<evidence type="ECO:0000313" key="12">
    <source>
        <dbReference type="Proteomes" id="UP000037136"/>
    </source>
</evidence>
<comment type="similarity">
    <text evidence="2 8">Belongs to the major facilitator superfamily. Sugar transporter (TC 2.A.1.1) family.</text>
</comment>
<feature type="transmembrane region" description="Helical" evidence="9">
    <location>
        <begin position="311"/>
        <end position="330"/>
    </location>
</feature>
<keyword evidence="3 8" id="KW-0813">Transport</keyword>
<evidence type="ECO:0000256" key="8">
    <source>
        <dbReference type="RuleBase" id="RU003346"/>
    </source>
</evidence>
<dbReference type="GO" id="GO:0016020">
    <property type="term" value="C:membrane"/>
    <property type="evidence" value="ECO:0007669"/>
    <property type="project" value="UniProtKB-SubCell"/>
</dbReference>
<reference evidence="11 12" key="1">
    <citation type="journal article" date="2015" name="BMC Genomics">
        <title>Gene expression during zombie ant biting behavior reflects the complexity underlying fungal parasitic behavioral manipulation.</title>
        <authorList>
            <person name="de Bekker C."/>
            <person name="Ohm R.A."/>
            <person name="Loreto R.G."/>
            <person name="Sebastian A."/>
            <person name="Albert I."/>
            <person name="Merrow M."/>
            <person name="Brachmann A."/>
            <person name="Hughes D.P."/>
        </authorList>
    </citation>
    <scope>NUCLEOTIDE SEQUENCE [LARGE SCALE GENOMIC DNA]</scope>
    <source>
        <strain evidence="11 12">SC16a</strain>
    </source>
</reference>
<feature type="transmembrane region" description="Helical" evidence="9">
    <location>
        <begin position="161"/>
        <end position="180"/>
    </location>
</feature>
<evidence type="ECO:0000256" key="9">
    <source>
        <dbReference type="SAM" id="Phobius"/>
    </source>
</evidence>
<evidence type="ECO:0000256" key="4">
    <source>
        <dbReference type="ARBA" id="ARBA00022692"/>
    </source>
</evidence>
<dbReference type="PROSITE" id="PS00217">
    <property type="entry name" value="SUGAR_TRANSPORT_2"/>
    <property type="match status" value="1"/>
</dbReference>
<reference evidence="11 12" key="2">
    <citation type="journal article" date="2017" name="Sci. Rep.">
        <title>Ant-infecting Ophiocordyceps genomes reveal a high diversity of potential behavioral manipulation genes and a possible major role for enterotoxins.</title>
        <authorList>
            <person name="de Bekker C."/>
            <person name="Ohm R.A."/>
            <person name="Evans H.C."/>
            <person name="Brachmann A."/>
            <person name="Hughes D.P."/>
        </authorList>
    </citation>
    <scope>NUCLEOTIDE SEQUENCE [LARGE SCALE GENOMIC DNA]</scope>
    <source>
        <strain evidence="11 12">SC16a</strain>
    </source>
</reference>
<dbReference type="Gene3D" id="1.20.1250.20">
    <property type="entry name" value="MFS general substrate transporter like domains"/>
    <property type="match status" value="1"/>
</dbReference>
<evidence type="ECO:0000256" key="1">
    <source>
        <dbReference type="ARBA" id="ARBA00004141"/>
    </source>
</evidence>
<feature type="transmembrane region" description="Helical" evidence="9">
    <location>
        <begin position="120"/>
        <end position="141"/>
    </location>
</feature>
<organism evidence="11 12">
    <name type="scientific">Ophiocordyceps unilateralis</name>
    <name type="common">Zombie-ant fungus</name>
    <name type="synonym">Torrubia unilateralis</name>
    <dbReference type="NCBI Taxonomy" id="268505"/>
    <lineage>
        <taxon>Eukaryota</taxon>
        <taxon>Fungi</taxon>
        <taxon>Dikarya</taxon>
        <taxon>Ascomycota</taxon>
        <taxon>Pezizomycotina</taxon>
        <taxon>Sordariomycetes</taxon>
        <taxon>Hypocreomycetidae</taxon>
        <taxon>Hypocreales</taxon>
        <taxon>Ophiocordycipitaceae</taxon>
        <taxon>Ophiocordyceps</taxon>
    </lineage>
</organism>
<evidence type="ECO:0000256" key="2">
    <source>
        <dbReference type="ARBA" id="ARBA00010992"/>
    </source>
</evidence>
<feature type="transmembrane region" description="Helical" evidence="9">
    <location>
        <begin position="248"/>
        <end position="271"/>
    </location>
</feature>
<dbReference type="AlphaFoldDB" id="A0A2A9PB63"/>
<gene>
    <name evidence="11" type="ORF">XA68_13672</name>
</gene>
<keyword evidence="4 9" id="KW-0812">Transmembrane</keyword>
<dbReference type="InterPro" id="IPR003663">
    <property type="entry name" value="Sugar/inositol_transpt"/>
</dbReference>
<keyword evidence="6 9" id="KW-0472">Membrane</keyword>
<comment type="subcellular location">
    <subcellularLocation>
        <location evidence="1">Membrane</location>
        <topology evidence="1">Multi-pass membrane protein</topology>
    </subcellularLocation>
</comment>
<dbReference type="CDD" id="cd17356">
    <property type="entry name" value="MFS_HXT"/>
    <property type="match status" value="1"/>
</dbReference>
<dbReference type="InterPro" id="IPR005829">
    <property type="entry name" value="Sugar_transporter_CS"/>
</dbReference>
<evidence type="ECO:0000256" key="3">
    <source>
        <dbReference type="ARBA" id="ARBA00022448"/>
    </source>
</evidence>
<feature type="transmembrane region" description="Helical" evidence="9">
    <location>
        <begin position="33"/>
        <end position="53"/>
    </location>
</feature>
<dbReference type="NCBIfam" id="TIGR00879">
    <property type="entry name" value="SP"/>
    <property type="match status" value="1"/>
</dbReference>
<evidence type="ECO:0000259" key="10">
    <source>
        <dbReference type="PROSITE" id="PS50850"/>
    </source>
</evidence>
<evidence type="ECO:0000313" key="11">
    <source>
        <dbReference type="EMBL" id="PFH58444.1"/>
    </source>
</evidence>
<dbReference type="Proteomes" id="UP000037136">
    <property type="component" value="Unassembled WGS sequence"/>
</dbReference>
<dbReference type="PANTHER" id="PTHR48022:SF35">
    <property type="entry name" value="MAJOR FACILITATOR SUPERFAMILY (MFS) PROFILE DOMAIN-CONTAINING PROTEIN"/>
    <property type="match status" value="1"/>
</dbReference>
<dbReference type="InterPro" id="IPR005828">
    <property type="entry name" value="MFS_sugar_transport-like"/>
</dbReference>
<evidence type="ECO:0000256" key="5">
    <source>
        <dbReference type="ARBA" id="ARBA00022989"/>
    </source>
</evidence>
<name>A0A2A9PB63_OPHUN</name>
<dbReference type="PRINTS" id="PR00171">
    <property type="entry name" value="SUGRTRNSPORT"/>
</dbReference>
<dbReference type="InterPro" id="IPR020846">
    <property type="entry name" value="MFS_dom"/>
</dbReference>
<feature type="transmembrane region" description="Helical" evidence="9">
    <location>
        <begin position="397"/>
        <end position="418"/>
    </location>
</feature>
<sequence length="512" mass="56382">MLFGFDISSMSGVLGTQAYKQFFGHPASFTQGIITASMPAGSLAGSLSSAVLADRISRKVSLQLGCLLWMTGSAVQSAAQNVPMLCAGRALAGLCVGIASSVVPVYQAEIAPKEIRGRAVSLHQWAITWGILMQFFVQYGVAESVGGGPNDAHQSTAAFRIPWAVQAVPGAVLLLSLFFCPHSPRWLASRDRWPEALMVLAALHGGGDTHHRRVLAQYQEIEKTLRFDRERDGNGFRALIRGRMVSRVVLGMSIQAWSQLCGMNIMMYYIVYVMEGAEIGSPLLTASIQYVINVVLTLPAILYLDRWGRRPALVVGSFLMMIWLFTSGAVQQMHGKPNEGKTRTHQNKDITWIVVDNRPASCAIVACSYLFVATFATTWGPTSWTYPAEIFPSHIRAMAVSLSTATNWLFNTVLAFVVPPLLWHINYKTYYLFGLFNAISFVHMFLTAHETKGYTLEEMDRVFESSLPAWKSDGPKRSRLDELEMQLETQAAAAAAKNTLQSPVVCELPMTP</sequence>
<dbReference type="InterPro" id="IPR050360">
    <property type="entry name" value="MFS_Sugar_Transporters"/>
</dbReference>
<evidence type="ECO:0000256" key="6">
    <source>
        <dbReference type="ARBA" id="ARBA00023136"/>
    </source>
</evidence>
<feature type="transmembrane region" description="Helical" evidence="9">
    <location>
        <begin position="430"/>
        <end position="449"/>
    </location>
</feature>
<keyword evidence="5 9" id="KW-1133">Transmembrane helix</keyword>
<accession>A0A2A9PB63</accession>
<dbReference type="SUPFAM" id="SSF103473">
    <property type="entry name" value="MFS general substrate transporter"/>
    <property type="match status" value="1"/>
</dbReference>
<dbReference type="PROSITE" id="PS50850">
    <property type="entry name" value="MFS"/>
    <property type="match status" value="1"/>
</dbReference>
<comment type="caution">
    <text evidence="11">The sequence shown here is derived from an EMBL/GenBank/DDBJ whole genome shotgun (WGS) entry which is preliminary data.</text>
</comment>
<dbReference type="GO" id="GO:0005351">
    <property type="term" value="F:carbohydrate:proton symporter activity"/>
    <property type="evidence" value="ECO:0007669"/>
    <property type="project" value="TreeGrafter"/>
</dbReference>
<evidence type="ECO:0000256" key="7">
    <source>
        <dbReference type="ARBA" id="ARBA00023180"/>
    </source>
</evidence>
<dbReference type="InterPro" id="IPR036259">
    <property type="entry name" value="MFS_trans_sf"/>
</dbReference>
<dbReference type="FunFam" id="1.20.1250.20:FF:000026">
    <property type="entry name" value="MFS quinate transporter QutD"/>
    <property type="match status" value="1"/>
</dbReference>
<feature type="transmembrane region" description="Helical" evidence="9">
    <location>
        <begin position="283"/>
        <end position="304"/>
    </location>
</feature>
<dbReference type="STRING" id="268505.A0A2A9PB63"/>
<keyword evidence="12" id="KW-1185">Reference proteome</keyword>
<proteinExistence type="inferred from homology"/>
<keyword evidence="7" id="KW-0325">Glycoprotein</keyword>
<feature type="transmembrane region" description="Helical" evidence="9">
    <location>
        <begin position="350"/>
        <end position="376"/>
    </location>
</feature>
<dbReference type="OrthoDB" id="4142200at2759"/>
<dbReference type="Pfam" id="PF00083">
    <property type="entry name" value="Sugar_tr"/>
    <property type="match status" value="1"/>
</dbReference>
<feature type="domain" description="Major facilitator superfamily (MFS) profile" evidence="10">
    <location>
        <begin position="1"/>
        <end position="452"/>
    </location>
</feature>